<feature type="compositionally biased region" description="Low complexity" evidence="1">
    <location>
        <begin position="88"/>
        <end position="100"/>
    </location>
</feature>
<dbReference type="EMBL" id="JBBWWT010000012">
    <property type="protein sequence ID" value="MEL1266164.1"/>
    <property type="molecule type" value="Genomic_DNA"/>
</dbReference>
<protein>
    <submittedName>
        <fullName evidence="2">Alanine acetyltransferase</fullName>
    </submittedName>
</protein>
<keyword evidence="3" id="KW-1185">Reference proteome</keyword>
<organism evidence="2 3">
    <name type="scientific">Pseudoxanthomonas putridarboris</name>
    <dbReference type="NCBI Taxonomy" id="752605"/>
    <lineage>
        <taxon>Bacteria</taxon>
        <taxon>Pseudomonadati</taxon>
        <taxon>Pseudomonadota</taxon>
        <taxon>Gammaproteobacteria</taxon>
        <taxon>Lysobacterales</taxon>
        <taxon>Lysobacteraceae</taxon>
        <taxon>Pseudoxanthomonas</taxon>
    </lineage>
</organism>
<feature type="region of interest" description="Disordered" evidence="1">
    <location>
        <begin position="29"/>
        <end position="102"/>
    </location>
</feature>
<proteinExistence type="predicted"/>
<sequence>MSLASDRLWSAEQQAWLGALGHALYLPADWPTEAGQPAGAGAESTAVAPARADAGARPSNPAMEPAPSRATVRPPRPSREAIEDAPRARAATPPRGPGSRLPDRLHFALIRASGCNPNAPGAAELFAQWPTSAQLRGNPAAKRALWPALRKLRRTSPP</sequence>
<evidence type="ECO:0000256" key="1">
    <source>
        <dbReference type="SAM" id="MobiDB-lite"/>
    </source>
</evidence>
<dbReference type="RefSeq" id="WP_341727332.1">
    <property type="nucleotide sequence ID" value="NZ_JBBWWT010000012.1"/>
</dbReference>
<name>A0ABU9J5K2_9GAMM</name>
<comment type="caution">
    <text evidence="2">The sequence shown here is derived from an EMBL/GenBank/DDBJ whole genome shotgun (WGS) entry which is preliminary data.</text>
</comment>
<feature type="compositionally biased region" description="Low complexity" evidence="1">
    <location>
        <begin position="46"/>
        <end position="58"/>
    </location>
</feature>
<evidence type="ECO:0000313" key="2">
    <source>
        <dbReference type="EMBL" id="MEL1266164.1"/>
    </source>
</evidence>
<reference evidence="2 3" key="1">
    <citation type="submission" date="2024-04" db="EMBL/GenBank/DDBJ databases">
        <title>Draft genome sequence of Pseudoxanthomonas putridarboris WD12.</title>
        <authorList>
            <person name="Oh J."/>
        </authorList>
    </citation>
    <scope>NUCLEOTIDE SEQUENCE [LARGE SCALE GENOMIC DNA]</scope>
    <source>
        <strain evidence="2 3">WD12</strain>
    </source>
</reference>
<gene>
    <name evidence="2" type="ORF">AAD027_17555</name>
</gene>
<dbReference type="Proteomes" id="UP001459204">
    <property type="component" value="Unassembled WGS sequence"/>
</dbReference>
<accession>A0ABU9J5K2</accession>
<feature type="compositionally biased region" description="Basic and acidic residues" evidence="1">
    <location>
        <begin position="77"/>
        <end position="87"/>
    </location>
</feature>
<evidence type="ECO:0000313" key="3">
    <source>
        <dbReference type="Proteomes" id="UP001459204"/>
    </source>
</evidence>